<dbReference type="RefSeq" id="WP_124704699.1">
    <property type="nucleotide sequence ID" value="NZ_BGOW01000015.1"/>
</dbReference>
<dbReference type="PROSITE" id="PS51257">
    <property type="entry name" value="PROKAR_LIPOPROTEIN"/>
    <property type="match status" value="1"/>
</dbReference>
<dbReference type="SUPFAM" id="SSF48695">
    <property type="entry name" value="Multiheme cytochromes"/>
    <property type="match status" value="1"/>
</dbReference>
<dbReference type="InterPro" id="IPR036280">
    <property type="entry name" value="Multihaem_cyt_sf"/>
</dbReference>
<comment type="caution">
    <text evidence="2">The sequence shown here is derived from an EMBL/GenBank/DDBJ whole genome shotgun (WGS) entry which is preliminary data.</text>
</comment>
<reference evidence="2 3" key="1">
    <citation type="journal article" date="2019" name="Front. Microbiol.">
        <title>Genomes of Neutrophilic Sulfur-Oxidizing Chemolithoautotrophs Representing 9 Proteobacterial Species From 8 Genera.</title>
        <authorList>
            <person name="Watanabe T."/>
            <person name="Kojima H."/>
            <person name="Umezawa K."/>
            <person name="Hori C."/>
            <person name="Takasuka T.E."/>
            <person name="Kato Y."/>
            <person name="Fukui M."/>
        </authorList>
    </citation>
    <scope>NUCLEOTIDE SEQUENCE [LARGE SCALE GENOMIC DNA]</scope>
    <source>
        <strain evidence="2 3">TTN</strain>
    </source>
</reference>
<keyword evidence="1" id="KW-0732">Signal</keyword>
<evidence type="ECO:0000313" key="2">
    <source>
        <dbReference type="EMBL" id="GBL45891.1"/>
    </source>
</evidence>
<gene>
    <name evidence="2" type="ORF">SFMTTN_1702</name>
</gene>
<name>A0A401JE09_9PROT</name>
<accession>A0A401JE09</accession>
<evidence type="ECO:0000256" key="1">
    <source>
        <dbReference type="SAM" id="SignalP"/>
    </source>
</evidence>
<dbReference type="EMBL" id="BGOW01000015">
    <property type="protein sequence ID" value="GBL45891.1"/>
    <property type="molecule type" value="Genomic_DNA"/>
</dbReference>
<dbReference type="AlphaFoldDB" id="A0A401JE09"/>
<dbReference type="Proteomes" id="UP000286806">
    <property type="component" value="Unassembled WGS sequence"/>
</dbReference>
<organism evidence="2 3">
    <name type="scientific">Sulfuriferula multivorans</name>
    <dbReference type="NCBI Taxonomy" id="1559896"/>
    <lineage>
        <taxon>Bacteria</taxon>
        <taxon>Pseudomonadati</taxon>
        <taxon>Pseudomonadota</taxon>
        <taxon>Betaproteobacteria</taxon>
        <taxon>Nitrosomonadales</taxon>
        <taxon>Sulfuricellaceae</taxon>
        <taxon>Sulfuriferula</taxon>
    </lineage>
</organism>
<proteinExistence type="predicted"/>
<feature type="chain" id="PRO_5019471784" evidence="1">
    <location>
        <begin position="29"/>
        <end position="181"/>
    </location>
</feature>
<feature type="signal peptide" evidence="1">
    <location>
        <begin position="1"/>
        <end position="28"/>
    </location>
</feature>
<protein>
    <submittedName>
        <fullName evidence="2">Sulfite reduction-associated complex DsrMKJOP multiheme protein DsrJ</fullName>
    </submittedName>
</protein>
<sequence>MRRLAKGWVKPAALGAFLLACALTLAYAGSGTQESSRVPKPNVTTAKGEKCVEDTEYMRKNHMKLLRHHRITAVHEGDNQKTDKYSIVNCVNCHASAKDNSVTGPGDFCQSCHAYAAVKITCFECHSSKPSGSPPAFHPAVSQGPLNKTTRATMMRYQAYHGRLPNLDAGFNAKDVAGVIR</sequence>
<dbReference type="OrthoDB" id="9790557at2"/>
<keyword evidence="3" id="KW-1185">Reference proteome</keyword>
<evidence type="ECO:0000313" key="3">
    <source>
        <dbReference type="Proteomes" id="UP000286806"/>
    </source>
</evidence>